<feature type="transmembrane region" description="Helical" evidence="14">
    <location>
        <begin position="242"/>
        <end position="267"/>
    </location>
</feature>
<proteinExistence type="inferred from homology"/>
<organism evidence="17 18">
    <name type="scientific">Orchesella dallaii</name>
    <dbReference type="NCBI Taxonomy" id="48710"/>
    <lineage>
        <taxon>Eukaryota</taxon>
        <taxon>Metazoa</taxon>
        <taxon>Ecdysozoa</taxon>
        <taxon>Arthropoda</taxon>
        <taxon>Hexapoda</taxon>
        <taxon>Collembola</taxon>
        <taxon>Entomobryomorpha</taxon>
        <taxon>Entomobryoidea</taxon>
        <taxon>Orchesellidae</taxon>
        <taxon>Orchesellinae</taxon>
        <taxon>Orchesella</taxon>
    </lineage>
</organism>
<evidence type="ECO:0000256" key="3">
    <source>
        <dbReference type="ARBA" id="ARBA00022606"/>
    </source>
</evidence>
<evidence type="ECO:0000256" key="1">
    <source>
        <dbReference type="ARBA" id="ARBA00004141"/>
    </source>
</evidence>
<evidence type="ECO:0000259" key="16">
    <source>
        <dbReference type="PROSITE" id="PS50262"/>
    </source>
</evidence>
<dbReference type="SUPFAM" id="SSF81321">
    <property type="entry name" value="Family A G protein-coupled receptor-like"/>
    <property type="match status" value="1"/>
</dbReference>
<feature type="compositionally biased region" description="Basic and acidic residues" evidence="15">
    <location>
        <begin position="464"/>
        <end position="477"/>
    </location>
</feature>
<keyword evidence="13" id="KW-0844">Vision</keyword>
<accession>A0ABP1RFB9</accession>
<dbReference type="PROSITE" id="PS00237">
    <property type="entry name" value="G_PROTEIN_RECEP_F1_1"/>
    <property type="match status" value="1"/>
</dbReference>
<evidence type="ECO:0000313" key="17">
    <source>
        <dbReference type="EMBL" id="CAL8126666.1"/>
    </source>
</evidence>
<dbReference type="PRINTS" id="PR00238">
    <property type="entry name" value="OPSIN"/>
</dbReference>
<evidence type="ECO:0000256" key="11">
    <source>
        <dbReference type="ARBA" id="ARBA00023170"/>
    </source>
</evidence>
<dbReference type="Gene3D" id="1.20.1070.10">
    <property type="entry name" value="Rhodopsin 7-helix transmembrane proteins"/>
    <property type="match status" value="1"/>
</dbReference>
<comment type="subcellular location">
    <subcellularLocation>
        <location evidence="1 14">Membrane</location>
        <topology evidence="1 14">Multi-pass membrane protein</topology>
    </subcellularLocation>
</comment>
<dbReference type="PROSITE" id="PS50262">
    <property type="entry name" value="G_PROTEIN_RECEP_F1_2"/>
    <property type="match status" value="1"/>
</dbReference>
<dbReference type="Proteomes" id="UP001642540">
    <property type="component" value="Unassembled WGS sequence"/>
</dbReference>
<evidence type="ECO:0000256" key="8">
    <source>
        <dbReference type="ARBA" id="ARBA00023040"/>
    </source>
</evidence>
<keyword evidence="7 14" id="KW-0157">Chromophore</keyword>
<comment type="caution">
    <text evidence="14">Lacks conserved residue(s) required for the propagation of feature annotation.</text>
</comment>
<evidence type="ECO:0000256" key="13">
    <source>
        <dbReference type="ARBA" id="ARBA00023305"/>
    </source>
</evidence>
<evidence type="ECO:0000256" key="10">
    <source>
        <dbReference type="ARBA" id="ARBA00023157"/>
    </source>
</evidence>
<feature type="transmembrane region" description="Helical" evidence="14">
    <location>
        <begin position="200"/>
        <end position="222"/>
    </location>
</feature>
<name>A0ABP1RFB9_9HEXA</name>
<feature type="compositionally biased region" description="Polar residues" evidence="15">
    <location>
        <begin position="562"/>
        <end position="579"/>
    </location>
</feature>
<evidence type="ECO:0000256" key="15">
    <source>
        <dbReference type="SAM" id="MobiDB-lite"/>
    </source>
</evidence>
<evidence type="ECO:0000256" key="9">
    <source>
        <dbReference type="ARBA" id="ARBA00023136"/>
    </source>
</evidence>
<evidence type="ECO:0000256" key="2">
    <source>
        <dbReference type="ARBA" id="ARBA00022543"/>
    </source>
</evidence>
<keyword evidence="5 14" id="KW-0681">Retinal protein</keyword>
<evidence type="ECO:0000256" key="5">
    <source>
        <dbReference type="ARBA" id="ARBA00022925"/>
    </source>
</evidence>
<feature type="region of interest" description="Disordered" evidence="15">
    <location>
        <begin position="526"/>
        <end position="579"/>
    </location>
</feature>
<protein>
    <recommendedName>
        <fullName evidence="16">G-protein coupled receptors family 1 profile domain-containing protein</fullName>
    </recommendedName>
</protein>
<dbReference type="InterPro" id="IPR017452">
    <property type="entry name" value="GPCR_Rhodpsn_7TM"/>
</dbReference>
<feature type="transmembrane region" description="Helical" evidence="14">
    <location>
        <begin position="298"/>
        <end position="319"/>
    </location>
</feature>
<keyword evidence="8 14" id="KW-0297">G-protein coupled receptor</keyword>
<evidence type="ECO:0000256" key="7">
    <source>
        <dbReference type="ARBA" id="ARBA00022991"/>
    </source>
</evidence>
<sequence>MEHYANIETRYNSFIVSNTTPSFIDYEQDIFQVNETLILEHDNESERAYNERVENTSLETNGSHEFEYIGFGIPSTAFTVRLMHYCFGVLLTIIGIAGALGNGLVLYVFTRYRRLRGGGGPLILSLAAGDLSVSLLHIMPAYSSFNETWSFGILGCELYAASVGLCGMASLLTLSVIAAERFSVIMGAPVRWLSSKKACVLIWILSLGLVIPPFVGWSKYVIEGVGTSCSWDYTSRDFRNRVYYIFLLTFGFFIPVSIIIISYLGILQVVCKQSSRMNSFSRNGGLRKKSPTRSDLKTAQVILSIIVCFLVSWTPYAIISMIGQFGDASLLSPLSTALPAVFAKSSVIYNPFVYGLSHPLFRTAFATLKAKYLGKRAGGGITVNPRHHHHHHRHCQYCNNKHAPGAEKSRKVKLVVTARGDGTYNTTYDHRHCFHLDRQKMQGQGLRGKIPRHLLRHFTGNAENGERADRCPNENKSSDPQSTQCHRSKDSTMELGMSTMQTTPNTSIRGKRNVKYMKKGAWIFKNRGENQPSGMSEGTAGTGLNTYADGSSDGGDCGELETSLSIQKNPNSAQSNEHGRSMKNSYTFFMCEQRKRRQDAIQQIFFRSENCLNDLFMEKEASNAFKSHLSTTLDEQGARILSCTKQECSNGSELKSDQCKPYFKADEKAALYHSNDNSVTNELRNAGSHANDLNFLEGRPPKLLSDEMIHSICCSSIAVNSDMRGREFSLVSFNSHEDEGNAVSKELKNQRDTFVFHKSPFKTKPNFSFCQYQKGKVIEGNANTMLVRRNLHKKKSYLSVGDMEKAVRIMTSMSNGMKHDGKKGELVNRLRKSMSLSGLKMTAVESTLTSQNTQLMEYPAISELTLNGPNERKESTRTRMSEITSFKGFEIDNDSCSWYQCHNNAETPFSSADEDSRDDDIDPLCCSGGSHYASCNSDLCSQDSVEDKLAMNYAAPVASSSMFS</sequence>
<keyword evidence="9 14" id="KW-0472">Membrane</keyword>
<keyword evidence="6 14" id="KW-1133">Transmembrane helix</keyword>
<keyword evidence="18" id="KW-1185">Reference proteome</keyword>
<keyword evidence="3 14" id="KW-0716">Sensory transduction</keyword>
<keyword evidence="2 14" id="KW-0600">Photoreceptor protein</keyword>
<dbReference type="Pfam" id="PF00001">
    <property type="entry name" value="7tm_1"/>
    <property type="match status" value="1"/>
</dbReference>
<dbReference type="PANTHER" id="PTHR24240">
    <property type="entry name" value="OPSIN"/>
    <property type="match status" value="1"/>
</dbReference>
<gene>
    <name evidence="17" type="ORF">ODALV1_LOCUS21502</name>
</gene>
<keyword evidence="10" id="KW-1015">Disulfide bond</keyword>
<keyword evidence="12 14" id="KW-0807">Transducer</keyword>
<feature type="transmembrane region" description="Helical" evidence="14">
    <location>
        <begin position="82"/>
        <end position="109"/>
    </location>
</feature>
<evidence type="ECO:0000256" key="14">
    <source>
        <dbReference type="RuleBase" id="RU004951"/>
    </source>
</evidence>
<evidence type="ECO:0000256" key="12">
    <source>
        <dbReference type="ARBA" id="ARBA00023224"/>
    </source>
</evidence>
<evidence type="ECO:0000313" key="18">
    <source>
        <dbReference type="Proteomes" id="UP001642540"/>
    </source>
</evidence>
<comment type="caution">
    <text evidence="17">The sequence shown here is derived from an EMBL/GenBank/DDBJ whole genome shotgun (WGS) entry which is preliminary data.</text>
</comment>
<feature type="compositionally biased region" description="Polar residues" evidence="15">
    <location>
        <begin position="498"/>
        <end position="507"/>
    </location>
</feature>
<dbReference type="InterPro" id="IPR001760">
    <property type="entry name" value="Opsin"/>
</dbReference>
<feature type="region of interest" description="Disordered" evidence="15">
    <location>
        <begin position="459"/>
        <end position="507"/>
    </location>
</feature>
<dbReference type="InterPro" id="IPR050125">
    <property type="entry name" value="GPCR_opsins"/>
</dbReference>
<feature type="transmembrane region" description="Helical" evidence="14">
    <location>
        <begin position="159"/>
        <end position="179"/>
    </location>
</feature>
<dbReference type="PRINTS" id="PR00237">
    <property type="entry name" value="GPCRRHODOPSN"/>
</dbReference>
<evidence type="ECO:0000256" key="4">
    <source>
        <dbReference type="ARBA" id="ARBA00022692"/>
    </source>
</evidence>
<keyword evidence="4 14" id="KW-0812">Transmembrane</keyword>
<dbReference type="InterPro" id="IPR000276">
    <property type="entry name" value="GPCR_Rhodpsn"/>
</dbReference>
<evidence type="ECO:0000256" key="6">
    <source>
        <dbReference type="ARBA" id="ARBA00022989"/>
    </source>
</evidence>
<comment type="similarity">
    <text evidence="14">Belongs to the G-protein coupled receptor 1 family. Opsin subfamily.</text>
</comment>
<keyword evidence="11 14" id="KW-0675">Receptor</keyword>
<feature type="domain" description="G-protein coupled receptors family 1 profile" evidence="16">
    <location>
        <begin position="101"/>
        <end position="354"/>
    </location>
</feature>
<feature type="transmembrane region" description="Helical" evidence="14">
    <location>
        <begin position="121"/>
        <end position="139"/>
    </location>
</feature>
<dbReference type="EMBL" id="CAXLJM020000072">
    <property type="protein sequence ID" value="CAL8126666.1"/>
    <property type="molecule type" value="Genomic_DNA"/>
</dbReference>
<reference evidence="17 18" key="1">
    <citation type="submission" date="2024-08" db="EMBL/GenBank/DDBJ databases">
        <authorList>
            <person name="Cucini C."/>
            <person name="Frati F."/>
        </authorList>
    </citation>
    <scope>NUCLEOTIDE SEQUENCE [LARGE SCALE GENOMIC DNA]</scope>
</reference>